<accession>A0A229TCH6</accession>
<feature type="region of interest" description="Disordered" evidence="1">
    <location>
        <begin position="17"/>
        <end position="45"/>
    </location>
</feature>
<feature type="domain" description="HTH luxR-type" evidence="2">
    <location>
        <begin position="763"/>
        <end position="828"/>
    </location>
</feature>
<dbReference type="SUPFAM" id="SSF46894">
    <property type="entry name" value="C-terminal effector domain of the bipartite response regulators"/>
    <property type="match status" value="1"/>
</dbReference>
<dbReference type="InterPro" id="IPR027417">
    <property type="entry name" value="P-loop_NTPase"/>
</dbReference>
<dbReference type="Pfam" id="PF00196">
    <property type="entry name" value="GerE"/>
    <property type="match status" value="1"/>
</dbReference>
<dbReference type="GO" id="GO:0006355">
    <property type="term" value="P:regulation of DNA-templated transcription"/>
    <property type="evidence" value="ECO:0007669"/>
    <property type="project" value="InterPro"/>
</dbReference>
<dbReference type="OrthoDB" id="9812579at2"/>
<dbReference type="InterPro" id="IPR000792">
    <property type="entry name" value="Tscrpt_reg_LuxR_C"/>
</dbReference>
<sequence>MVAGRSRPLLRVVSPRTTRCRDRPLPSGDARGLLPPRDDPPRRIDRSWCPPYGSVVGKAGAACGRGNLPADTTSFVGRKHEVAEVKHLLAEARLVTLTGVGGVGKTRLAVQTAAGLSRAFPDGVWLAELAGLEDPALVAHTVLKALGVPDQTGRPPAAVLAGHVRDRRLLVILDNCEHLLDGCAALAHDLLRAAPGLRLLATSRERLALTGEHLWPVSPLPLPEPGCPLPGGGWLRYPALTLFAERAAAVVPGFAVTPENQDRVAEVCRLLAGIPLAIELAAVRLRVLTLAELEAGLGDCFRLPGTVKRGGEPRHQTLLAAIDWSFALCGPAERHLWARASVFAGGFDLAAAECVCAGDGLPAGELRDRLAGLVEKSVLVRETDGDRQRFRLLEPLRQFGRDKLAGAGETAAVRRRMRDHYLALAVRSERAWFGPEQADIFRRMRREHANLRAALDYSLTVPGEVETGLRLASALWFYWAGCGVFGEGRHWLDRALALATEPGAARAKALWVTGYVATVQGDNVAAVAMLEECRAYARRSGDEVALAYATHRLGCNLLVGDDVGDAKTLLEEARARYRQLGELNSTVLLAGVELAVASVFLGDLDRAAELCEEACATGAAHGEQWARAYAIYVKAMVALGRGDFDRAAVHGRHCLRVKSTFHDLLGIVLAIEVLAWTEAARQHWEPAATLLGCAQPIWDAVGFPMFGSRHFGSPHGECVTRTRRALGDGPFEAAFRRGAGFGLKEAIAYALGDGVASPSPEPEPERPTPLTDREAQVVALIADGRSNQEIADRLVISRRTAEGHVNRILRKLGFDSRAQVAAWAATASRVPSP</sequence>
<dbReference type="Gene3D" id="3.40.50.300">
    <property type="entry name" value="P-loop containing nucleotide triphosphate hydrolases"/>
    <property type="match status" value="1"/>
</dbReference>
<dbReference type="CDD" id="cd06170">
    <property type="entry name" value="LuxR_C_like"/>
    <property type="match status" value="1"/>
</dbReference>
<dbReference type="PRINTS" id="PR00038">
    <property type="entry name" value="HTHLUXR"/>
</dbReference>
<dbReference type="EMBL" id="NMUL01000009">
    <property type="protein sequence ID" value="OXM68641.1"/>
    <property type="molecule type" value="Genomic_DNA"/>
</dbReference>
<gene>
    <name evidence="3" type="ORF">CF165_11145</name>
</gene>
<dbReference type="GO" id="GO:0003677">
    <property type="term" value="F:DNA binding"/>
    <property type="evidence" value="ECO:0007669"/>
    <property type="project" value="InterPro"/>
</dbReference>
<dbReference type="Proteomes" id="UP000215199">
    <property type="component" value="Unassembled WGS sequence"/>
</dbReference>
<dbReference type="SUPFAM" id="SSF52540">
    <property type="entry name" value="P-loop containing nucleoside triphosphate hydrolases"/>
    <property type="match status" value="1"/>
</dbReference>
<feature type="compositionally biased region" description="Basic and acidic residues" evidence="1">
    <location>
        <begin position="36"/>
        <end position="45"/>
    </location>
</feature>
<dbReference type="Gene3D" id="1.10.10.10">
    <property type="entry name" value="Winged helix-like DNA-binding domain superfamily/Winged helix DNA-binding domain"/>
    <property type="match status" value="1"/>
</dbReference>
<dbReference type="SMART" id="SM00421">
    <property type="entry name" value="HTH_LUXR"/>
    <property type="match status" value="1"/>
</dbReference>
<keyword evidence="4" id="KW-1185">Reference proteome</keyword>
<proteinExistence type="predicted"/>
<dbReference type="PRINTS" id="PR00364">
    <property type="entry name" value="DISEASERSIST"/>
</dbReference>
<evidence type="ECO:0000313" key="4">
    <source>
        <dbReference type="Proteomes" id="UP000215199"/>
    </source>
</evidence>
<evidence type="ECO:0000313" key="3">
    <source>
        <dbReference type="EMBL" id="OXM68641.1"/>
    </source>
</evidence>
<name>A0A229TCH6_9PSEU</name>
<protein>
    <submittedName>
        <fullName evidence="3">LuxR family transcriptional regulator</fullName>
    </submittedName>
</protein>
<organism evidence="3 4">
    <name type="scientific">Amycolatopsis vastitatis</name>
    <dbReference type="NCBI Taxonomy" id="1905142"/>
    <lineage>
        <taxon>Bacteria</taxon>
        <taxon>Bacillati</taxon>
        <taxon>Actinomycetota</taxon>
        <taxon>Actinomycetes</taxon>
        <taxon>Pseudonocardiales</taxon>
        <taxon>Pseudonocardiaceae</taxon>
        <taxon>Amycolatopsis</taxon>
    </lineage>
</organism>
<comment type="caution">
    <text evidence="3">The sequence shown here is derived from an EMBL/GenBank/DDBJ whole genome shotgun (WGS) entry which is preliminary data.</text>
</comment>
<dbReference type="AlphaFoldDB" id="A0A229TCH6"/>
<dbReference type="SUPFAM" id="SSF48452">
    <property type="entry name" value="TPR-like"/>
    <property type="match status" value="1"/>
</dbReference>
<evidence type="ECO:0000256" key="1">
    <source>
        <dbReference type="SAM" id="MobiDB-lite"/>
    </source>
</evidence>
<dbReference type="PANTHER" id="PTHR47691">
    <property type="entry name" value="REGULATOR-RELATED"/>
    <property type="match status" value="1"/>
</dbReference>
<dbReference type="Gene3D" id="1.25.40.10">
    <property type="entry name" value="Tetratricopeptide repeat domain"/>
    <property type="match status" value="1"/>
</dbReference>
<dbReference type="PROSITE" id="PS50043">
    <property type="entry name" value="HTH_LUXR_2"/>
    <property type="match status" value="1"/>
</dbReference>
<dbReference type="PANTHER" id="PTHR47691:SF3">
    <property type="entry name" value="HTH-TYPE TRANSCRIPTIONAL REGULATOR RV0890C-RELATED"/>
    <property type="match status" value="1"/>
</dbReference>
<evidence type="ECO:0000259" key="2">
    <source>
        <dbReference type="PROSITE" id="PS50043"/>
    </source>
</evidence>
<dbReference type="InterPro" id="IPR016032">
    <property type="entry name" value="Sig_transdc_resp-reg_C-effctor"/>
</dbReference>
<reference evidence="4" key="1">
    <citation type="submission" date="2017-07" db="EMBL/GenBank/DDBJ databases">
        <title>Comparative genome mining reveals phylogenetic distribution patterns of secondary metabolites in Amycolatopsis.</title>
        <authorList>
            <person name="Adamek M."/>
            <person name="Alanjary M."/>
            <person name="Sales-Ortells H."/>
            <person name="Goodfellow M."/>
            <person name="Bull A.T."/>
            <person name="Kalinowski J."/>
            <person name="Ziemert N."/>
        </authorList>
    </citation>
    <scope>NUCLEOTIDE SEQUENCE [LARGE SCALE GENOMIC DNA]</scope>
    <source>
        <strain evidence="4">H5</strain>
    </source>
</reference>
<dbReference type="InterPro" id="IPR011990">
    <property type="entry name" value="TPR-like_helical_dom_sf"/>
</dbReference>
<dbReference type="InterPro" id="IPR036388">
    <property type="entry name" value="WH-like_DNA-bd_sf"/>
</dbReference>